<proteinExistence type="predicted"/>
<organism evidence="2 3">
    <name type="scientific">Halomicronema hongdechloris C2206</name>
    <dbReference type="NCBI Taxonomy" id="1641165"/>
    <lineage>
        <taxon>Bacteria</taxon>
        <taxon>Bacillati</taxon>
        <taxon>Cyanobacteriota</taxon>
        <taxon>Cyanophyceae</taxon>
        <taxon>Nodosilineales</taxon>
        <taxon>Nodosilineaceae</taxon>
        <taxon>Halomicronema</taxon>
    </lineage>
</organism>
<accession>A0A1Z3HNH9</accession>
<reference evidence="2 3" key="1">
    <citation type="journal article" date="2016" name="Biochim. Biophys. Acta">
        <title>Characterization of red-shifted phycobilisomes isolated from the chlorophyll f-containing cyanobacterium Halomicronema hongdechloris.</title>
        <authorList>
            <person name="Li Y."/>
            <person name="Lin Y."/>
            <person name="Garvey C.J."/>
            <person name="Birch D."/>
            <person name="Corkery R.W."/>
            <person name="Loughlin P.C."/>
            <person name="Scheer H."/>
            <person name="Willows R.D."/>
            <person name="Chen M."/>
        </authorList>
    </citation>
    <scope>NUCLEOTIDE SEQUENCE [LARGE SCALE GENOMIC DNA]</scope>
    <source>
        <strain evidence="2 3">C2206</strain>
    </source>
</reference>
<dbReference type="AlphaFoldDB" id="A0A1Z3HNH9"/>
<dbReference type="InterPro" id="IPR023393">
    <property type="entry name" value="START-like_dom_sf"/>
</dbReference>
<dbReference type="PANTHER" id="PTHR34060:SF2">
    <property type="entry name" value="OS03G0837900 PROTEIN"/>
    <property type="match status" value="1"/>
</dbReference>
<evidence type="ECO:0000313" key="3">
    <source>
        <dbReference type="Proteomes" id="UP000191901"/>
    </source>
</evidence>
<keyword evidence="3" id="KW-1185">Reference proteome</keyword>
<dbReference type="KEGG" id="hhg:XM38_028220"/>
<dbReference type="EMBL" id="CP021983">
    <property type="protein sequence ID" value="ASC71868.1"/>
    <property type="molecule type" value="Genomic_DNA"/>
</dbReference>
<evidence type="ECO:0000259" key="1">
    <source>
        <dbReference type="Pfam" id="PF03364"/>
    </source>
</evidence>
<evidence type="ECO:0000313" key="2">
    <source>
        <dbReference type="EMBL" id="ASC71868.1"/>
    </source>
</evidence>
<gene>
    <name evidence="2" type="ORF">XM38_028220</name>
</gene>
<dbReference type="Proteomes" id="UP000191901">
    <property type="component" value="Chromosome"/>
</dbReference>
<dbReference type="Pfam" id="PF03364">
    <property type="entry name" value="Polyketide_cyc"/>
    <property type="match status" value="1"/>
</dbReference>
<dbReference type="OrthoDB" id="422255at2"/>
<dbReference type="InterPro" id="IPR005031">
    <property type="entry name" value="COQ10_START"/>
</dbReference>
<feature type="domain" description="Coenzyme Q-binding protein COQ10 START" evidence="1">
    <location>
        <begin position="55"/>
        <end position="183"/>
    </location>
</feature>
<dbReference type="SUPFAM" id="SSF55961">
    <property type="entry name" value="Bet v1-like"/>
    <property type="match status" value="1"/>
</dbReference>
<sequence>MVLALERPPHLLVDVPHPSDHCLQALLRGQIVVDTYGYTEAGKAVTAQMYVPLMRSHLWEQLTHYSRWTQYFPNIVHSELLASHHRGSQGCRRLYQVGRKAFLMMNAQVEIYLNVFETLHRRIQFRFERGSFTDFAADLTLQDCQGGTLLTYSVQATPLIPVPGFLVEQAMRHDLPGNMEQMRRVLCRSC</sequence>
<dbReference type="STRING" id="1641165.XM38_08495"/>
<name>A0A1Z3HNH9_9CYAN</name>
<dbReference type="PANTHER" id="PTHR34060">
    <property type="entry name" value="POLYKETIDE CYCLASE / DEHYDRASE AND LIPID TRANSPORT PROTEIN"/>
    <property type="match status" value="1"/>
</dbReference>
<protein>
    <recommendedName>
        <fullName evidence="1">Coenzyme Q-binding protein COQ10 START domain-containing protein</fullName>
    </recommendedName>
</protein>
<dbReference type="Gene3D" id="3.30.530.20">
    <property type="match status" value="1"/>
</dbReference>
<dbReference type="RefSeq" id="WP_080807673.1">
    <property type="nucleotide sequence ID" value="NZ_CP021983.2"/>
</dbReference>